<keyword evidence="3" id="KW-1185">Reference proteome</keyword>
<dbReference type="OrthoDB" id="6770063at2759"/>
<dbReference type="SUPFAM" id="SSF50370">
    <property type="entry name" value="Ricin B-like lectins"/>
    <property type="match status" value="1"/>
</dbReference>
<evidence type="ECO:0000313" key="2">
    <source>
        <dbReference type="EMBL" id="TFK95635.1"/>
    </source>
</evidence>
<dbReference type="Proteomes" id="UP000305067">
    <property type="component" value="Unassembled WGS sequence"/>
</dbReference>
<proteinExistence type="predicted"/>
<dbReference type="Gene3D" id="2.80.10.50">
    <property type="match status" value="2"/>
</dbReference>
<gene>
    <name evidence="2" type="ORF">BDV98DRAFT_577505</name>
</gene>
<name>A0A5C3Q0H3_9AGAR</name>
<feature type="signal peptide" evidence="1">
    <location>
        <begin position="1"/>
        <end position="21"/>
    </location>
</feature>
<dbReference type="AlphaFoldDB" id="A0A5C3Q0H3"/>
<sequence>MKLVPTAVLCIISLLFPLSSALAVSGAQKRQVASQTYTIHPNGDKTKCVGVSGGVLAAGSAVTIFDCNGTISQKWGWWKGFDVSPLFVTNPTNDKRFCLNVADTTSFGNGSKLQLTDCLSTEGSSDPGSMALSEAFAKPGSDTGPEVYFALTSTQSKGSFMCMDLTDGSKENKNVLQLWGCAVAPTAPYLNQRWTLTAL</sequence>
<protein>
    <submittedName>
        <fullName evidence="2">Ricin B lectin domain-containing protein</fullName>
    </submittedName>
</protein>
<reference evidence="2 3" key="1">
    <citation type="journal article" date="2019" name="Nat. Ecol. Evol.">
        <title>Megaphylogeny resolves global patterns of mushroom evolution.</title>
        <authorList>
            <person name="Varga T."/>
            <person name="Krizsan K."/>
            <person name="Foldi C."/>
            <person name="Dima B."/>
            <person name="Sanchez-Garcia M."/>
            <person name="Sanchez-Ramirez S."/>
            <person name="Szollosi G.J."/>
            <person name="Szarkandi J.G."/>
            <person name="Papp V."/>
            <person name="Albert L."/>
            <person name="Andreopoulos W."/>
            <person name="Angelini C."/>
            <person name="Antonin V."/>
            <person name="Barry K.W."/>
            <person name="Bougher N.L."/>
            <person name="Buchanan P."/>
            <person name="Buyck B."/>
            <person name="Bense V."/>
            <person name="Catcheside P."/>
            <person name="Chovatia M."/>
            <person name="Cooper J."/>
            <person name="Damon W."/>
            <person name="Desjardin D."/>
            <person name="Finy P."/>
            <person name="Geml J."/>
            <person name="Haridas S."/>
            <person name="Hughes K."/>
            <person name="Justo A."/>
            <person name="Karasinski D."/>
            <person name="Kautmanova I."/>
            <person name="Kiss B."/>
            <person name="Kocsube S."/>
            <person name="Kotiranta H."/>
            <person name="LaButti K.M."/>
            <person name="Lechner B.E."/>
            <person name="Liimatainen K."/>
            <person name="Lipzen A."/>
            <person name="Lukacs Z."/>
            <person name="Mihaltcheva S."/>
            <person name="Morgado L.N."/>
            <person name="Niskanen T."/>
            <person name="Noordeloos M.E."/>
            <person name="Ohm R.A."/>
            <person name="Ortiz-Santana B."/>
            <person name="Ovrebo C."/>
            <person name="Racz N."/>
            <person name="Riley R."/>
            <person name="Savchenko A."/>
            <person name="Shiryaev A."/>
            <person name="Soop K."/>
            <person name="Spirin V."/>
            <person name="Szebenyi C."/>
            <person name="Tomsovsky M."/>
            <person name="Tulloss R.E."/>
            <person name="Uehling J."/>
            <person name="Grigoriev I.V."/>
            <person name="Vagvolgyi C."/>
            <person name="Papp T."/>
            <person name="Martin F.M."/>
            <person name="Miettinen O."/>
            <person name="Hibbett D.S."/>
            <person name="Nagy L.G."/>
        </authorList>
    </citation>
    <scope>NUCLEOTIDE SEQUENCE [LARGE SCALE GENOMIC DNA]</scope>
    <source>
        <strain evidence="2 3">CBS 309.79</strain>
    </source>
</reference>
<dbReference type="InterPro" id="IPR035992">
    <property type="entry name" value="Ricin_B-like_lectins"/>
</dbReference>
<dbReference type="PROSITE" id="PS50231">
    <property type="entry name" value="RICIN_B_LECTIN"/>
    <property type="match status" value="1"/>
</dbReference>
<dbReference type="CDD" id="cd00161">
    <property type="entry name" value="beta-trefoil_Ricin-like"/>
    <property type="match status" value="1"/>
</dbReference>
<evidence type="ECO:0000313" key="3">
    <source>
        <dbReference type="Proteomes" id="UP000305067"/>
    </source>
</evidence>
<feature type="chain" id="PRO_5022875117" evidence="1">
    <location>
        <begin position="22"/>
        <end position="199"/>
    </location>
</feature>
<keyword evidence="1" id="KW-0732">Signal</keyword>
<accession>A0A5C3Q0H3</accession>
<evidence type="ECO:0000256" key="1">
    <source>
        <dbReference type="SAM" id="SignalP"/>
    </source>
</evidence>
<dbReference type="EMBL" id="ML178879">
    <property type="protein sequence ID" value="TFK95635.1"/>
    <property type="molecule type" value="Genomic_DNA"/>
</dbReference>
<keyword evidence="2" id="KW-0430">Lectin</keyword>
<organism evidence="2 3">
    <name type="scientific">Pterulicium gracile</name>
    <dbReference type="NCBI Taxonomy" id="1884261"/>
    <lineage>
        <taxon>Eukaryota</taxon>
        <taxon>Fungi</taxon>
        <taxon>Dikarya</taxon>
        <taxon>Basidiomycota</taxon>
        <taxon>Agaricomycotina</taxon>
        <taxon>Agaricomycetes</taxon>
        <taxon>Agaricomycetidae</taxon>
        <taxon>Agaricales</taxon>
        <taxon>Pleurotineae</taxon>
        <taxon>Pterulaceae</taxon>
        <taxon>Pterulicium</taxon>
    </lineage>
</organism>
<dbReference type="GO" id="GO:0030246">
    <property type="term" value="F:carbohydrate binding"/>
    <property type="evidence" value="ECO:0007669"/>
    <property type="project" value="UniProtKB-KW"/>
</dbReference>